<dbReference type="EMBL" id="CM002873">
    <property type="protein sequence ID" value="KFK35158.1"/>
    <property type="molecule type" value="Genomic_DNA"/>
</dbReference>
<dbReference type="Gene3D" id="1.20.1280.50">
    <property type="match status" value="1"/>
</dbReference>
<feature type="domain" description="FBD" evidence="1">
    <location>
        <begin position="400"/>
        <end position="479"/>
    </location>
</feature>
<dbReference type="SUPFAM" id="SSF52047">
    <property type="entry name" value="RNI-like"/>
    <property type="match status" value="1"/>
</dbReference>
<dbReference type="PANTHER" id="PTHR31293:SF12">
    <property type="entry name" value="RNI-LIKE SUPERFAMILY PROTEIN"/>
    <property type="match status" value="1"/>
</dbReference>
<dbReference type="InterPro" id="IPR032675">
    <property type="entry name" value="LRR_dom_sf"/>
</dbReference>
<reference evidence="3" key="1">
    <citation type="journal article" date="2015" name="Nat. Plants">
        <title>Genome expansion of Arabis alpina linked with retrotransposition and reduced symmetric DNA methylation.</title>
        <authorList>
            <person name="Willing E.M."/>
            <person name="Rawat V."/>
            <person name="Mandakova T."/>
            <person name="Maumus F."/>
            <person name="James G.V."/>
            <person name="Nordstroem K.J."/>
            <person name="Becker C."/>
            <person name="Warthmann N."/>
            <person name="Chica C."/>
            <person name="Szarzynska B."/>
            <person name="Zytnicki M."/>
            <person name="Albani M.C."/>
            <person name="Kiefer C."/>
            <person name="Bergonzi S."/>
            <person name="Castaings L."/>
            <person name="Mateos J.L."/>
            <person name="Berns M.C."/>
            <person name="Bujdoso N."/>
            <person name="Piofczyk T."/>
            <person name="de Lorenzo L."/>
            <person name="Barrero-Sicilia C."/>
            <person name="Mateos I."/>
            <person name="Piednoel M."/>
            <person name="Hagmann J."/>
            <person name="Chen-Min-Tao R."/>
            <person name="Iglesias-Fernandez R."/>
            <person name="Schuster S.C."/>
            <person name="Alonso-Blanco C."/>
            <person name="Roudier F."/>
            <person name="Carbonero P."/>
            <person name="Paz-Ares J."/>
            <person name="Davis S.J."/>
            <person name="Pecinka A."/>
            <person name="Quesneville H."/>
            <person name="Colot V."/>
            <person name="Lysak M.A."/>
            <person name="Weigel D."/>
            <person name="Coupland G."/>
            <person name="Schneeberger K."/>
        </authorList>
    </citation>
    <scope>NUCLEOTIDE SEQUENCE [LARGE SCALE GENOMIC DNA]</scope>
    <source>
        <strain evidence="3">cv. Pajares</strain>
    </source>
</reference>
<dbReference type="AlphaFoldDB" id="A0A087GZ56"/>
<sequence length="512" mass="57975">MIIYWIAGNGTYQATTWEHCEKRDLISGLPDALIGHILSFLTTKEAASTSVLSTKWRHLFAFVSNLDLDDSIYVDPLKKVISTRIRGAPILLEEYAPNYISTSFTDFVDRVLALQGDSSIHKFSLKIEDGDNHVDPTRVFDWILNVLQRGGASDLNLYMALEMDPVIPSKIFSTETLVKLKLSGTIIHVEDVYLPKLKTLYLGSVNFLNHGLGLTKLLSGCHMLEDLVLDSLNWFLWKFVSFSNPKCVSFDTPNLVYLEFTDATANNYPKVNFDSLVEAKIDLKASFQGSFSQGFEDYGFMGNATAFVRRICNVKIFYLSSDTLEELTFCCESIPLFINLTHLSIESNPKVGWESLPGLLKNSPNLETLVLQGLVHKSTYRCGDVCLCKPCEDKEKEIPTSLSSSPVKVLKVLKFGEIFDDHDIDEQINQVKHFLQTMPNLEQLVLYYDPSFKENVTKVTTELQKFPRVASRKCEIQLISDDLYLSSRWGSSPSLEEPDWVFSGDFCQLYEE</sequence>
<dbReference type="SUPFAM" id="SSF81383">
    <property type="entry name" value="F-box domain"/>
    <property type="match status" value="1"/>
</dbReference>
<dbReference type="Gramene" id="KFK35158">
    <property type="protein sequence ID" value="KFK35158"/>
    <property type="gene ID" value="AALP_AA5G246200"/>
</dbReference>
<protein>
    <recommendedName>
        <fullName evidence="1">FBD domain-containing protein</fullName>
    </recommendedName>
</protein>
<dbReference type="InterPro" id="IPR055294">
    <property type="entry name" value="FBL60-like"/>
</dbReference>
<dbReference type="CDD" id="cd22160">
    <property type="entry name" value="F-box_AtFBL13-like"/>
    <property type="match status" value="1"/>
</dbReference>
<name>A0A087GZ56_ARAAL</name>
<gene>
    <name evidence="2" type="ordered locus">AALP_Aa5g246200</name>
</gene>
<dbReference type="InterPro" id="IPR036047">
    <property type="entry name" value="F-box-like_dom_sf"/>
</dbReference>
<evidence type="ECO:0000259" key="1">
    <source>
        <dbReference type="SMART" id="SM00579"/>
    </source>
</evidence>
<dbReference type="OrthoDB" id="594804at2759"/>
<dbReference type="PANTHER" id="PTHR31293">
    <property type="entry name" value="RNI-LIKE SUPERFAMILY PROTEIN"/>
    <property type="match status" value="1"/>
</dbReference>
<evidence type="ECO:0000313" key="2">
    <source>
        <dbReference type="EMBL" id="KFK35158.1"/>
    </source>
</evidence>
<evidence type="ECO:0000313" key="3">
    <source>
        <dbReference type="Proteomes" id="UP000029120"/>
    </source>
</evidence>
<dbReference type="InterPro" id="IPR001810">
    <property type="entry name" value="F-box_dom"/>
</dbReference>
<dbReference type="InterPro" id="IPR006566">
    <property type="entry name" value="FBD"/>
</dbReference>
<proteinExistence type="predicted"/>
<dbReference type="eggNOG" id="ENOG502RXIZ">
    <property type="taxonomic scope" value="Eukaryota"/>
</dbReference>
<keyword evidence="3" id="KW-1185">Reference proteome</keyword>
<organism evidence="2 3">
    <name type="scientific">Arabis alpina</name>
    <name type="common">Alpine rock-cress</name>
    <dbReference type="NCBI Taxonomy" id="50452"/>
    <lineage>
        <taxon>Eukaryota</taxon>
        <taxon>Viridiplantae</taxon>
        <taxon>Streptophyta</taxon>
        <taxon>Embryophyta</taxon>
        <taxon>Tracheophyta</taxon>
        <taxon>Spermatophyta</taxon>
        <taxon>Magnoliopsida</taxon>
        <taxon>eudicotyledons</taxon>
        <taxon>Gunneridae</taxon>
        <taxon>Pentapetalae</taxon>
        <taxon>rosids</taxon>
        <taxon>malvids</taxon>
        <taxon>Brassicales</taxon>
        <taxon>Brassicaceae</taxon>
        <taxon>Arabideae</taxon>
        <taxon>Arabis</taxon>
    </lineage>
</organism>
<dbReference type="InterPro" id="IPR053781">
    <property type="entry name" value="F-box_AtFBL13-like"/>
</dbReference>
<dbReference type="OMA" id="CLTINGM"/>
<accession>A0A087GZ56</accession>
<dbReference type="Pfam" id="PF00646">
    <property type="entry name" value="F-box"/>
    <property type="match status" value="1"/>
</dbReference>
<dbReference type="SMART" id="SM00579">
    <property type="entry name" value="FBD"/>
    <property type="match status" value="1"/>
</dbReference>
<dbReference type="Gene3D" id="3.80.10.10">
    <property type="entry name" value="Ribonuclease Inhibitor"/>
    <property type="match status" value="1"/>
</dbReference>
<dbReference type="Proteomes" id="UP000029120">
    <property type="component" value="Chromosome 5"/>
</dbReference>